<evidence type="ECO:0000313" key="3">
    <source>
        <dbReference type="Proteomes" id="UP000000269"/>
    </source>
</evidence>
<dbReference type="STRING" id="350688.Clos_1287"/>
<feature type="domain" description="HTH cro/C1-type" evidence="1">
    <location>
        <begin position="23"/>
        <end position="59"/>
    </location>
</feature>
<dbReference type="SMART" id="SM00530">
    <property type="entry name" value="HTH_XRE"/>
    <property type="match status" value="1"/>
</dbReference>
<dbReference type="GO" id="GO:0003677">
    <property type="term" value="F:DNA binding"/>
    <property type="evidence" value="ECO:0007669"/>
    <property type="project" value="InterPro"/>
</dbReference>
<dbReference type="AlphaFoldDB" id="A8MGA4"/>
<dbReference type="Pfam" id="PF01381">
    <property type="entry name" value="HTH_3"/>
    <property type="match status" value="1"/>
</dbReference>
<name>A8MGA4_ALKOO</name>
<dbReference type="HOGENOM" id="CLU_066192_44_5_9"/>
<sequence>MENKIKHFIKRKGLKTSFILSSTGVSKSYFYDVMKGKTIPSLVNARKIAKVMEVPLDELFPEARAEKNE</sequence>
<reference evidence="3" key="1">
    <citation type="submission" date="2007-10" db="EMBL/GenBank/DDBJ databases">
        <title>Complete genome of Alkaliphilus oremlandii OhILAs.</title>
        <authorList>
            <person name="Copeland A."/>
            <person name="Lucas S."/>
            <person name="Lapidus A."/>
            <person name="Barry K."/>
            <person name="Detter J.C."/>
            <person name="Glavina del Rio T."/>
            <person name="Hammon N."/>
            <person name="Israni S."/>
            <person name="Dalin E."/>
            <person name="Tice H."/>
            <person name="Pitluck S."/>
            <person name="Chain P."/>
            <person name="Malfatti S."/>
            <person name="Shin M."/>
            <person name="Vergez L."/>
            <person name="Schmutz J."/>
            <person name="Larimer F."/>
            <person name="Land M."/>
            <person name="Hauser L."/>
            <person name="Kyrpides N."/>
            <person name="Mikhailova N."/>
            <person name="Stolz J.F."/>
            <person name="Dawson A."/>
            <person name="Fisher E."/>
            <person name="Crable B."/>
            <person name="Perera E."/>
            <person name="Lisak J."/>
            <person name="Ranganathan M."/>
            <person name="Basu P."/>
            <person name="Richardson P."/>
        </authorList>
    </citation>
    <scope>NUCLEOTIDE SEQUENCE [LARGE SCALE GENOMIC DNA]</scope>
    <source>
        <strain evidence="3">OhILAs</strain>
    </source>
</reference>
<evidence type="ECO:0000259" key="1">
    <source>
        <dbReference type="PROSITE" id="PS50943"/>
    </source>
</evidence>
<dbReference type="InterPro" id="IPR001387">
    <property type="entry name" value="Cro/C1-type_HTH"/>
</dbReference>
<dbReference type="eggNOG" id="ENOG503023U">
    <property type="taxonomic scope" value="Bacteria"/>
</dbReference>
<dbReference type="InterPro" id="IPR010982">
    <property type="entry name" value="Lambda_DNA-bd_dom_sf"/>
</dbReference>
<protein>
    <submittedName>
        <fullName evidence="2">Transcriptional regulator, XRE family</fullName>
    </submittedName>
</protein>
<accession>A8MGA4</accession>
<dbReference type="CDD" id="cd00093">
    <property type="entry name" value="HTH_XRE"/>
    <property type="match status" value="1"/>
</dbReference>
<dbReference type="Proteomes" id="UP000000269">
    <property type="component" value="Chromosome"/>
</dbReference>
<gene>
    <name evidence="2" type="ordered locus">Clos_1287</name>
</gene>
<dbReference type="EMBL" id="CP000853">
    <property type="protein sequence ID" value="ABW18832.1"/>
    <property type="molecule type" value="Genomic_DNA"/>
</dbReference>
<keyword evidence="3" id="KW-1185">Reference proteome</keyword>
<dbReference type="SUPFAM" id="SSF47413">
    <property type="entry name" value="lambda repressor-like DNA-binding domains"/>
    <property type="match status" value="1"/>
</dbReference>
<dbReference type="OrthoDB" id="1932243at2"/>
<dbReference type="Gene3D" id="1.10.260.40">
    <property type="entry name" value="lambda repressor-like DNA-binding domains"/>
    <property type="match status" value="1"/>
</dbReference>
<evidence type="ECO:0000313" key="2">
    <source>
        <dbReference type="EMBL" id="ABW18832.1"/>
    </source>
</evidence>
<dbReference type="RefSeq" id="WP_012159144.1">
    <property type="nucleotide sequence ID" value="NC_009922.1"/>
</dbReference>
<dbReference type="KEGG" id="aoe:Clos_1287"/>
<proteinExistence type="predicted"/>
<organism evidence="2 3">
    <name type="scientific">Alkaliphilus oremlandii (strain OhILAs)</name>
    <name type="common">Clostridium oremlandii (strain OhILAs)</name>
    <dbReference type="NCBI Taxonomy" id="350688"/>
    <lineage>
        <taxon>Bacteria</taxon>
        <taxon>Bacillati</taxon>
        <taxon>Bacillota</taxon>
        <taxon>Clostridia</taxon>
        <taxon>Peptostreptococcales</taxon>
        <taxon>Natronincolaceae</taxon>
        <taxon>Alkaliphilus</taxon>
    </lineage>
</organism>
<dbReference type="PROSITE" id="PS50943">
    <property type="entry name" value="HTH_CROC1"/>
    <property type="match status" value="1"/>
</dbReference>